<evidence type="ECO:0000256" key="14">
    <source>
        <dbReference type="ARBA" id="ARBA00023027"/>
    </source>
</evidence>
<organism evidence="21 22">
    <name type="scientific">Fodinicurvata halophila</name>
    <dbReference type="NCBI Taxonomy" id="1419723"/>
    <lineage>
        <taxon>Bacteria</taxon>
        <taxon>Pseudomonadati</taxon>
        <taxon>Pseudomonadota</taxon>
        <taxon>Alphaproteobacteria</taxon>
        <taxon>Rhodospirillales</taxon>
        <taxon>Rhodovibrionaceae</taxon>
        <taxon>Fodinicurvata</taxon>
    </lineage>
</organism>
<comment type="function">
    <text evidence="3 18">Catalyzes the conversion of 3-deoxy-D-arabino-heptulosonate 7-phosphate (DAHP) to dehydroquinate (DHQ).</text>
</comment>
<evidence type="ECO:0000313" key="21">
    <source>
        <dbReference type="EMBL" id="MFC4350527.1"/>
    </source>
</evidence>
<dbReference type="GO" id="GO:0003856">
    <property type="term" value="F:3-dehydroquinate synthase activity"/>
    <property type="evidence" value="ECO:0007669"/>
    <property type="project" value="UniProtKB-EC"/>
</dbReference>
<dbReference type="Proteomes" id="UP001595799">
    <property type="component" value="Unassembled WGS sequence"/>
</dbReference>
<keyword evidence="9 18" id="KW-0963">Cytoplasm</keyword>
<evidence type="ECO:0000313" key="22">
    <source>
        <dbReference type="Proteomes" id="UP001595799"/>
    </source>
</evidence>
<evidence type="ECO:0000256" key="1">
    <source>
        <dbReference type="ARBA" id="ARBA00001393"/>
    </source>
</evidence>
<evidence type="ECO:0000256" key="10">
    <source>
        <dbReference type="ARBA" id="ARBA00022605"/>
    </source>
</evidence>
<dbReference type="RefSeq" id="WP_382420862.1">
    <property type="nucleotide sequence ID" value="NZ_JBHSCW010000001.1"/>
</dbReference>
<evidence type="ECO:0000256" key="15">
    <source>
        <dbReference type="ARBA" id="ARBA00023141"/>
    </source>
</evidence>
<dbReference type="Pfam" id="PF01761">
    <property type="entry name" value="DHQ_synthase"/>
    <property type="match status" value="1"/>
</dbReference>
<keyword evidence="13 18" id="KW-0862">Zinc</keyword>
<dbReference type="CDD" id="cd08195">
    <property type="entry name" value="DHQS"/>
    <property type="match status" value="1"/>
</dbReference>
<dbReference type="EMBL" id="JBHSCW010000001">
    <property type="protein sequence ID" value="MFC4350527.1"/>
    <property type="molecule type" value="Genomic_DNA"/>
</dbReference>
<comment type="similarity">
    <text evidence="6 18">Belongs to the sugar phosphate cyclases superfamily. Dehydroquinate synthase family.</text>
</comment>
<evidence type="ECO:0000256" key="6">
    <source>
        <dbReference type="ARBA" id="ARBA00005412"/>
    </source>
</evidence>
<feature type="binding site" evidence="18">
    <location>
        <position position="251"/>
    </location>
    <ligand>
        <name>Zn(2+)</name>
        <dbReference type="ChEBI" id="CHEBI:29105"/>
    </ligand>
</feature>
<dbReference type="PANTHER" id="PTHR43622">
    <property type="entry name" value="3-DEHYDROQUINATE SYNTHASE"/>
    <property type="match status" value="1"/>
</dbReference>
<evidence type="ECO:0000256" key="8">
    <source>
        <dbReference type="ARBA" id="ARBA00017684"/>
    </source>
</evidence>
<gene>
    <name evidence="18 21" type="primary">aroB</name>
    <name evidence="21" type="ORF">ACFOW6_03095</name>
</gene>
<keyword evidence="16 18" id="KW-0456">Lyase</keyword>
<comment type="cofactor">
    <cofactor evidence="2 18">
        <name>NAD(+)</name>
        <dbReference type="ChEBI" id="CHEBI:57540"/>
    </cofactor>
</comment>
<feature type="domain" description="3-dehydroquinate synthase N-terminal" evidence="19">
    <location>
        <begin position="71"/>
        <end position="182"/>
    </location>
</feature>
<evidence type="ECO:0000256" key="4">
    <source>
        <dbReference type="ARBA" id="ARBA00004496"/>
    </source>
</evidence>
<comment type="subcellular location">
    <subcellularLocation>
        <location evidence="4 18">Cytoplasm</location>
    </subcellularLocation>
</comment>
<protein>
    <recommendedName>
        <fullName evidence="8 18">3-dehydroquinate synthase</fullName>
        <shortName evidence="18">DHQS</shortName>
        <ecNumber evidence="7 18">4.2.3.4</ecNumber>
    </recommendedName>
</protein>
<evidence type="ECO:0000256" key="18">
    <source>
        <dbReference type="HAMAP-Rule" id="MF_00110"/>
    </source>
</evidence>
<feature type="binding site" evidence="18">
    <location>
        <position position="146"/>
    </location>
    <ligand>
        <name>NAD(+)</name>
        <dbReference type="ChEBI" id="CHEBI:57540"/>
    </ligand>
</feature>
<feature type="binding site" evidence="18">
    <location>
        <position position="188"/>
    </location>
    <ligand>
        <name>Zn(2+)</name>
        <dbReference type="ChEBI" id="CHEBI:29105"/>
    </ligand>
</feature>
<dbReference type="InterPro" id="IPR056179">
    <property type="entry name" value="DHQS_C"/>
</dbReference>
<dbReference type="InterPro" id="IPR030963">
    <property type="entry name" value="DHQ_synth_fam"/>
</dbReference>
<dbReference type="Pfam" id="PF24621">
    <property type="entry name" value="DHQS_C"/>
    <property type="match status" value="1"/>
</dbReference>
<dbReference type="PANTHER" id="PTHR43622:SF7">
    <property type="entry name" value="3-DEHYDROQUINATE SYNTHASE, CHLOROPLASTIC"/>
    <property type="match status" value="1"/>
</dbReference>
<evidence type="ECO:0000256" key="5">
    <source>
        <dbReference type="ARBA" id="ARBA00004661"/>
    </source>
</evidence>
<keyword evidence="12 18" id="KW-0547">Nucleotide-binding</keyword>
<comment type="pathway">
    <text evidence="5 18">Metabolic intermediate biosynthesis; chorismate biosynthesis; chorismate from D-erythrose 4-phosphate and phosphoenolpyruvate: step 2/7.</text>
</comment>
<dbReference type="NCBIfam" id="TIGR01357">
    <property type="entry name" value="aroB"/>
    <property type="match status" value="1"/>
</dbReference>
<evidence type="ECO:0000256" key="17">
    <source>
        <dbReference type="ARBA" id="ARBA00023285"/>
    </source>
</evidence>
<dbReference type="InterPro" id="IPR016037">
    <property type="entry name" value="DHQ_synth_AroB"/>
</dbReference>
<evidence type="ECO:0000259" key="20">
    <source>
        <dbReference type="Pfam" id="PF24621"/>
    </source>
</evidence>
<dbReference type="HAMAP" id="MF_00110">
    <property type="entry name" value="DHQ_synthase"/>
    <property type="match status" value="1"/>
</dbReference>
<comment type="caution">
    <text evidence="21">The sequence shown here is derived from an EMBL/GenBank/DDBJ whole genome shotgun (WGS) entry which is preliminary data.</text>
</comment>
<evidence type="ECO:0000256" key="7">
    <source>
        <dbReference type="ARBA" id="ARBA00013031"/>
    </source>
</evidence>
<accession>A0ABV8UGX3</accession>
<evidence type="ECO:0000256" key="16">
    <source>
        <dbReference type="ARBA" id="ARBA00023239"/>
    </source>
</evidence>
<feature type="binding site" evidence="18">
    <location>
        <position position="269"/>
    </location>
    <ligand>
        <name>Zn(2+)</name>
        <dbReference type="ChEBI" id="CHEBI:29105"/>
    </ligand>
</feature>
<dbReference type="PIRSF" id="PIRSF001455">
    <property type="entry name" value="DHQ_synth"/>
    <property type="match status" value="1"/>
</dbReference>
<evidence type="ECO:0000256" key="13">
    <source>
        <dbReference type="ARBA" id="ARBA00022833"/>
    </source>
</evidence>
<feature type="binding site" evidence="18">
    <location>
        <position position="155"/>
    </location>
    <ligand>
        <name>NAD(+)</name>
        <dbReference type="ChEBI" id="CHEBI:57540"/>
    </ligand>
</feature>
<feature type="binding site" evidence="18">
    <location>
        <begin position="133"/>
        <end position="134"/>
    </location>
    <ligand>
        <name>NAD(+)</name>
        <dbReference type="ChEBI" id="CHEBI:57540"/>
    </ligand>
</feature>
<evidence type="ECO:0000256" key="9">
    <source>
        <dbReference type="ARBA" id="ARBA00022490"/>
    </source>
</evidence>
<evidence type="ECO:0000256" key="3">
    <source>
        <dbReference type="ARBA" id="ARBA00003485"/>
    </source>
</evidence>
<keyword evidence="17 18" id="KW-0170">Cobalt</keyword>
<dbReference type="EC" id="4.2.3.4" evidence="7 18"/>
<feature type="binding site" evidence="18">
    <location>
        <begin position="109"/>
        <end position="113"/>
    </location>
    <ligand>
        <name>NAD(+)</name>
        <dbReference type="ChEBI" id="CHEBI:57540"/>
    </ligand>
</feature>
<evidence type="ECO:0000256" key="12">
    <source>
        <dbReference type="ARBA" id="ARBA00022741"/>
    </source>
</evidence>
<comment type="cofactor">
    <cofactor evidence="18">
        <name>Co(2+)</name>
        <dbReference type="ChEBI" id="CHEBI:48828"/>
    </cofactor>
    <cofactor evidence="18">
        <name>Zn(2+)</name>
        <dbReference type="ChEBI" id="CHEBI:29105"/>
    </cofactor>
    <text evidence="18">Binds 1 divalent metal cation per subunit. Can use either Co(2+) or Zn(2+).</text>
</comment>
<dbReference type="InterPro" id="IPR050071">
    <property type="entry name" value="Dehydroquinate_synthase"/>
</dbReference>
<keyword evidence="11 18" id="KW-0479">Metal-binding</keyword>
<evidence type="ECO:0000256" key="11">
    <source>
        <dbReference type="ARBA" id="ARBA00022723"/>
    </source>
</evidence>
<dbReference type="Gene3D" id="1.20.1090.10">
    <property type="entry name" value="Dehydroquinate synthase-like - alpha domain"/>
    <property type="match status" value="1"/>
</dbReference>
<dbReference type="InterPro" id="IPR030960">
    <property type="entry name" value="DHQS/DOIS_N"/>
</dbReference>
<keyword evidence="14 18" id="KW-0520">NAD</keyword>
<evidence type="ECO:0000259" key="19">
    <source>
        <dbReference type="Pfam" id="PF01761"/>
    </source>
</evidence>
<feature type="domain" description="3-dehydroquinate synthase C-terminal" evidence="20">
    <location>
        <begin position="185"/>
        <end position="334"/>
    </location>
</feature>
<keyword evidence="22" id="KW-1185">Reference proteome</keyword>
<comment type="caution">
    <text evidence="18">Lacks conserved residue(s) required for the propagation of feature annotation.</text>
</comment>
<keyword evidence="10 18" id="KW-0028">Amino-acid biosynthesis</keyword>
<evidence type="ECO:0000256" key="2">
    <source>
        <dbReference type="ARBA" id="ARBA00001911"/>
    </source>
</evidence>
<name>A0ABV8UGX3_9PROT</name>
<keyword evidence="15 18" id="KW-0057">Aromatic amino acid biosynthesis</keyword>
<comment type="catalytic activity">
    <reaction evidence="1 18">
        <text>7-phospho-2-dehydro-3-deoxy-D-arabino-heptonate = 3-dehydroquinate + phosphate</text>
        <dbReference type="Rhea" id="RHEA:21968"/>
        <dbReference type="ChEBI" id="CHEBI:32364"/>
        <dbReference type="ChEBI" id="CHEBI:43474"/>
        <dbReference type="ChEBI" id="CHEBI:58394"/>
        <dbReference type="EC" id="4.2.3.4"/>
    </reaction>
</comment>
<dbReference type="Gene3D" id="3.40.50.1970">
    <property type="match status" value="1"/>
</dbReference>
<sequence>MHAPERLPVELGERSYDILVGERLLATAGRHIAQVSGTRKVMIVTDETLAELHLATLERALDEAGISYDAFVVPAGEATKSFAQLERLCERLLEAGLERQTPLVALGGGVIGDLTGFAAAVLLRGTPYIQVPTTLLAQVDSSVGGKTGINTAQGKNLVGSFHQPRLVLADTDVLTSLSRRELLAGYAEVVKYGLIDDPAFFTWLEGHGRRLIAGDPAARSHAILTSCTSKARIVAADEREGGVRALLNLGHTFGHALEAECRYDGDLLHGEAVAIGMVLAFELSAQLGLCPAEDADRVRRHLAAVDLPTSFERLAHRSWDPEVLLGHMRKDKKVQDGRLTLVLARGIGQAFLTQEVREEDILHLLTEEITQTALLES</sequence>
<reference evidence="22" key="1">
    <citation type="journal article" date="2019" name="Int. J. Syst. Evol. Microbiol.">
        <title>The Global Catalogue of Microorganisms (GCM) 10K type strain sequencing project: providing services to taxonomists for standard genome sequencing and annotation.</title>
        <authorList>
            <consortium name="The Broad Institute Genomics Platform"/>
            <consortium name="The Broad Institute Genome Sequencing Center for Infectious Disease"/>
            <person name="Wu L."/>
            <person name="Ma J."/>
        </authorList>
    </citation>
    <scope>NUCLEOTIDE SEQUENCE [LARGE SCALE GENOMIC DNA]</scope>
    <source>
        <strain evidence="22">CECT 8472</strain>
    </source>
</reference>
<proteinExistence type="inferred from homology"/>
<dbReference type="SUPFAM" id="SSF56796">
    <property type="entry name" value="Dehydroquinate synthase-like"/>
    <property type="match status" value="1"/>
</dbReference>